<dbReference type="InterPro" id="IPR009195">
    <property type="entry name" value="Uncharacterised_YjbK"/>
</dbReference>
<sequence>MLFKKGLSIKTQAIEREFKTMLTADQFNHINRDYPFIAPFSQTNYYFELPKQGLASRHWGLRIRRFATFAEQTLKVPMVKATHSLLEITDQLTNQQAIQAIERQQPLNTGQVAAYLVERAIELADLFIWGQATTQRQTCPLPNGLLTLDYTHYPDQTQDYEIELEVHDIHQGAATFEKLTSKYQLSQQPPRNKVARAHIHQR</sequence>
<dbReference type="Pfam" id="PF01928">
    <property type="entry name" value="CYTH"/>
    <property type="match status" value="1"/>
</dbReference>
<dbReference type="AlphaFoldDB" id="A0AA89HZQ8"/>
<dbReference type="Gene3D" id="2.40.320.10">
    <property type="entry name" value="Hypothetical Protein Pfu-838710-001"/>
    <property type="match status" value="1"/>
</dbReference>
<dbReference type="SMART" id="SM01118">
    <property type="entry name" value="CYTH"/>
    <property type="match status" value="1"/>
</dbReference>
<evidence type="ECO:0000313" key="3">
    <source>
        <dbReference type="Proteomes" id="UP000050823"/>
    </source>
</evidence>
<comment type="caution">
    <text evidence="2">The sequence shown here is derived from an EMBL/GenBank/DDBJ whole genome shotgun (WGS) entry which is preliminary data.</text>
</comment>
<gene>
    <name evidence="2" type="ORF">FC90_GL001615</name>
</gene>
<evidence type="ECO:0000313" key="2">
    <source>
        <dbReference type="EMBL" id="KRM21079.1"/>
    </source>
</evidence>
<organism evidence="2 3">
    <name type="scientific">Latilactobacillus graminis DSM 20719</name>
    <dbReference type="NCBI Taxonomy" id="1423752"/>
    <lineage>
        <taxon>Bacteria</taxon>
        <taxon>Bacillati</taxon>
        <taxon>Bacillota</taxon>
        <taxon>Bacilli</taxon>
        <taxon>Lactobacillales</taxon>
        <taxon>Lactobacillaceae</taxon>
        <taxon>Latilactobacillus</taxon>
    </lineage>
</organism>
<evidence type="ECO:0000259" key="1">
    <source>
        <dbReference type="PROSITE" id="PS51707"/>
    </source>
</evidence>
<dbReference type="PIRSF" id="PIRSF012526">
    <property type="entry name" value="CYTH_UCP012526"/>
    <property type="match status" value="1"/>
</dbReference>
<name>A0AA89HZQ8_9LACO</name>
<accession>A0AA89HZQ8</accession>
<dbReference type="RefSeq" id="WP_083482033.1">
    <property type="nucleotide sequence ID" value="NZ_AYZB01000058.1"/>
</dbReference>
<dbReference type="CDD" id="cd07762">
    <property type="entry name" value="CYTH-like_Pase_1"/>
    <property type="match status" value="1"/>
</dbReference>
<dbReference type="SUPFAM" id="SSF55154">
    <property type="entry name" value="CYTH-like phosphatases"/>
    <property type="match status" value="1"/>
</dbReference>
<dbReference type="InterPro" id="IPR023577">
    <property type="entry name" value="CYTH_domain"/>
</dbReference>
<protein>
    <submittedName>
        <fullName evidence="2">CYTH domain protein</fullName>
    </submittedName>
</protein>
<feature type="domain" description="CYTH" evidence="1">
    <location>
        <begin position="13"/>
        <end position="202"/>
    </location>
</feature>
<reference evidence="2 3" key="1">
    <citation type="journal article" date="2015" name="Genome Announc.">
        <title>Expanding the biotechnology potential of lactobacilli through comparative genomics of 213 strains and associated genera.</title>
        <authorList>
            <person name="Sun Z."/>
            <person name="Harris H.M."/>
            <person name="McCann A."/>
            <person name="Guo C."/>
            <person name="Argimon S."/>
            <person name="Zhang W."/>
            <person name="Yang X."/>
            <person name="Jeffery I.B."/>
            <person name="Cooney J.C."/>
            <person name="Kagawa T.F."/>
            <person name="Liu W."/>
            <person name="Song Y."/>
            <person name="Salvetti E."/>
            <person name="Wrobel A."/>
            <person name="Rasinkangas P."/>
            <person name="Parkhill J."/>
            <person name="Rea M.C."/>
            <person name="O'Sullivan O."/>
            <person name="Ritari J."/>
            <person name="Douillard F.P."/>
            <person name="Paul Ross R."/>
            <person name="Yang R."/>
            <person name="Briner A.E."/>
            <person name="Felis G.E."/>
            <person name="de Vos W.M."/>
            <person name="Barrangou R."/>
            <person name="Klaenhammer T.R."/>
            <person name="Caufield P.W."/>
            <person name="Cui Y."/>
            <person name="Zhang H."/>
            <person name="O'Toole P.W."/>
        </authorList>
    </citation>
    <scope>NUCLEOTIDE SEQUENCE [LARGE SCALE GENOMIC DNA]</scope>
    <source>
        <strain evidence="2 3">DSM 20719</strain>
    </source>
</reference>
<dbReference type="EMBL" id="AYZB01000058">
    <property type="protein sequence ID" value="KRM21079.1"/>
    <property type="molecule type" value="Genomic_DNA"/>
</dbReference>
<proteinExistence type="predicted"/>
<dbReference type="Proteomes" id="UP000050823">
    <property type="component" value="Unassembled WGS sequence"/>
</dbReference>
<dbReference type="PROSITE" id="PS51707">
    <property type="entry name" value="CYTH"/>
    <property type="match status" value="1"/>
</dbReference>
<dbReference type="InterPro" id="IPR033469">
    <property type="entry name" value="CYTH-like_dom_sf"/>
</dbReference>